<evidence type="ECO:0000313" key="1">
    <source>
        <dbReference type="EMBL" id="AGA77554.1"/>
    </source>
</evidence>
<dbReference type="RefSeq" id="WP_015265118.1">
    <property type="nucleotide sequence ID" value="NC_019904.1"/>
</dbReference>
<dbReference type="HOGENOM" id="CLU_1308502_0_0_10"/>
<evidence type="ECO:0000313" key="2">
    <source>
        <dbReference type="Proteomes" id="UP000010796"/>
    </source>
</evidence>
<gene>
    <name evidence="1" type="ordered locus">Echvi_1283</name>
</gene>
<dbReference type="Pfam" id="PF10054">
    <property type="entry name" value="DUF2291"/>
    <property type="match status" value="1"/>
</dbReference>
<dbReference type="AlphaFoldDB" id="L0FUK2"/>
<dbReference type="InterPro" id="IPR014582">
    <property type="entry name" value="UCP033535_lipo"/>
</dbReference>
<dbReference type="PATRIC" id="fig|926556.3.peg.1359"/>
<sequence>MKRKWIKNSIICGLLLVGLGSSISIKKLDEVRANAAEVTFDATAYAKDFWEEELIPDLEEAVEVGRLAHLLKNRPQEAFDQHSEALGIGNIRFFMIKGKGEIRQVGEDDLTVLVTTDTSSQVVKIETEYIFGNAVRDASGKVDLTKFEQTMDFNNVSAAINQLVREKVLPPLKANAKEGNMITFVGAVEMNREQVNLNEISVIPVNVTFLKQSDQTAHVDR</sequence>
<proteinExistence type="predicted"/>
<accession>L0FUK2</accession>
<organism evidence="1 2">
    <name type="scientific">Echinicola vietnamensis (strain DSM 17526 / LMG 23754 / KMM 6221)</name>
    <dbReference type="NCBI Taxonomy" id="926556"/>
    <lineage>
        <taxon>Bacteria</taxon>
        <taxon>Pseudomonadati</taxon>
        <taxon>Bacteroidota</taxon>
        <taxon>Cytophagia</taxon>
        <taxon>Cytophagales</taxon>
        <taxon>Cyclobacteriaceae</taxon>
        <taxon>Echinicola</taxon>
    </lineage>
</organism>
<keyword evidence="2" id="KW-1185">Reference proteome</keyword>
<dbReference type="Proteomes" id="UP000010796">
    <property type="component" value="Chromosome"/>
</dbReference>
<dbReference type="EMBL" id="CP003346">
    <property type="protein sequence ID" value="AGA77554.1"/>
    <property type="molecule type" value="Genomic_DNA"/>
</dbReference>
<dbReference type="SUPFAM" id="SSF141318">
    <property type="entry name" value="TM0957-like"/>
    <property type="match status" value="1"/>
</dbReference>
<dbReference type="STRING" id="926556.Echvi_1283"/>
<dbReference type="InterPro" id="IPR036215">
    <property type="entry name" value="TM0957-like_sf"/>
</dbReference>
<name>L0FUK2_ECHVK</name>
<reference evidence="2" key="1">
    <citation type="submission" date="2012-02" db="EMBL/GenBank/DDBJ databases">
        <title>The complete genome of Echinicola vietnamensis DSM 17526.</title>
        <authorList>
            <person name="Lucas S."/>
            <person name="Copeland A."/>
            <person name="Lapidus A."/>
            <person name="Glavina del Rio T."/>
            <person name="Dalin E."/>
            <person name="Tice H."/>
            <person name="Bruce D."/>
            <person name="Goodwin L."/>
            <person name="Pitluck S."/>
            <person name="Peters L."/>
            <person name="Ovchinnikova G."/>
            <person name="Teshima H."/>
            <person name="Kyrpides N."/>
            <person name="Mavromatis K."/>
            <person name="Ivanova N."/>
            <person name="Brettin T."/>
            <person name="Detter J.C."/>
            <person name="Han C."/>
            <person name="Larimer F."/>
            <person name="Land M."/>
            <person name="Hauser L."/>
            <person name="Markowitz V."/>
            <person name="Cheng J.-F."/>
            <person name="Hugenholtz P."/>
            <person name="Woyke T."/>
            <person name="Wu D."/>
            <person name="Brambilla E."/>
            <person name="Klenk H.-P."/>
            <person name="Eisen J.A."/>
        </authorList>
    </citation>
    <scope>NUCLEOTIDE SEQUENCE [LARGE SCALE GENOMIC DNA]</scope>
    <source>
        <strain evidence="2">DSM 17526 / LMG 23754 / KMM 6221</strain>
    </source>
</reference>
<dbReference type="KEGG" id="evi:Echvi_1283"/>
<keyword evidence="1" id="KW-0449">Lipoprotein</keyword>
<dbReference type="eggNOG" id="COG5618">
    <property type="taxonomic scope" value="Bacteria"/>
</dbReference>
<protein>
    <submittedName>
        <fullName evidence="1">Putative periplasmic lipoprotein (DUF2291)</fullName>
    </submittedName>
</protein>
<dbReference type="Gene3D" id="2.40.50.420">
    <property type="entry name" value="Envelope glycoprotein gp160, DUF2291, alpha/beta domain"/>
    <property type="match status" value="2"/>
</dbReference>
<dbReference type="OrthoDB" id="1425705at2"/>